<dbReference type="OrthoDB" id="6362633at2759"/>
<dbReference type="CDD" id="cd00267">
    <property type="entry name" value="ABC_ATPase"/>
    <property type="match status" value="1"/>
</dbReference>
<sequence>MNVENKCTFKFKKPTILAFMGIPGSGKSTIAREISRIINSSCYLENEEDHYPERVHKEFLNKRNRLSEINENIYHAQKVFLEIIKVSN</sequence>
<dbReference type="EMBL" id="REGN01008713">
    <property type="protein sequence ID" value="RNA02922.1"/>
    <property type="molecule type" value="Genomic_DNA"/>
</dbReference>
<keyword evidence="2" id="KW-1185">Reference proteome</keyword>
<evidence type="ECO:0000313" key="2">
    <source>
        <dbReference type="Proteomes" id="UP000276133"/>
    </source>
</evidence>
<name>A0A3M7PUR8_BRAPC</name>
<reference evidence="1 2" key="1">
    <citation type="journal article" date="2018" name="Sci. Rep.">
        <title>Genomic signatures of local adaptation to the degree of environmental predictability in rotifers.</title>
        <authorList>
            <person name="Franch-Gras L."/>
            <person name="Hahn C."/>
            <person name="Garcia-Roger E.M."/>
            <person name="Carmona M.J."/>
            <person name="Serra M."/>
            <person name="Gomez A."/>
        </authorList>
    </citation>
    <scope>NUCLEOTIDE SEQUENCE [LARGE SCALE GENOMIC DNA]</scope>
    <source>
        <strain evidence="1">HYR1</strain>
    </source>
</reference>
<organism evidence="1 2">
    <name type="scientific">Brachionus plicatilis</name>
    <name type="common">Marine rotifer</name>
    <name type="synonym">Brachionus muelleri</name>
    <dbReference type="NCBI Taxonomy" id="10195"/>
    <lineage>
        <taxon>Eukaryota</taxon>
        <taxon>Metazoa</taxon>
        <taxon>Spiralia</taxon>
        <taxon>Gnathifera</taxon>
        <taxon>Rotifera</taxon>
        <taxon>Eurotatoria</taxon>
        <taxon>Monogononta</taxon>
        <taxon>Pseudotrocha</taxon>
        <taxon>Ploima</taxon>
        <taxon>Brachionidae</taxon>
        <taxon>Brachionus</taxon>
    </lineage>
</organism>
<accession>A0A3M7PUR8</accession>
<proteinExistence type="predicted"/>
<dbReference type="Gene3D" id="3.40.50.300">
    <property type="entry name" value="P-loop containing nucleotide triphosphate hydrolases"/>
    <property type="match status" value="1"/>
</dbReference>
<dbReference type="Proteomes" id="UP000276133">
    <property type="component" value="Unassembled WGS sequence"/>
</dbReference>
<dbReference type="InterPro" id="IPR027417">
    <property type="entry name" value="P-loop_NTPase"/>
</dbReference>
<evidence type="ECO:0000313" key="1">
    <source>
        <dbReference type="EMBL" id="RNA02922.1"/>
    </source>
</evidence>
<dbReference type="AlphaFoldDB" id="A0A3M7PUR8"/>
<dbReference type="SUPFAM" id="SSF52540">
    <property type="entry name" value="P-loop containing nucleoside triphosphate hydrolases"/>
    <property type="match status" value="1"/>
</dbReference>
<gene>
    <name evidence="1" type="ORF">BpHYR1_020804</name>
</gene>
<comment type="caution">
    <text evidence="1">The sequence shown here is derived from an EMBL/GenBank/DDBJ whole genome shotgun (WGS) entry which is preliminary data.</text>
</comment>
<protein>
    <submittedName>
        <fullName evidence="1">Uncharacterized protein</fullName>
    </submittedName>
</protein>